<keyword evidence="9" id="KW-1015">Disulfide bond</keyword>
<keyword evidence="13" id="KW-1185">Reference proteome</keyword>
<dbReference type="InterPro" id="IPR018073">
    <property type="entry name" value="Prot_inh_cystat_CS"/>
</dbReference>
<keyword evidence="8" id="KW-0838">Vasoactive</keyword>
<dbReference type="OMA" id="DQGHGHQ"/>
<dbReference type="SMART" id="SM00043">
    <property type="entry name" value="CY"/>
    <property type="match status" value="2"/>
</dbReference>
<feature type="domain" description="Cystatin kininogen-type" evidence="12">
    <location>
        <begin position="169"/>
        <end position="272"/>
    </location>
</feature>
<dbReference type="AlphaFoldDB" id="A0A9F5JC41"/>
<dbReference type="InterPro" id="IPR050735">
    <property type="entry name" value="Kininogen_Fetuin_HRG"/>
</dbReference>
<evidence type="ECO:0000256" key="2">
    <source>
        <dbReference type="ARBA" id="ARBA00022429"/>
    </source>
</evidence>
<feature type="region of interest" description="Disordered" evidence="11">
    <location>
        <begin position="299"/>
        <end position="428"/>
    </location>
</feature>
<dbReference type="OrthoDB" id="9937817at2759"/>
<keyword evidence="6" id="KW-0732">Signal</keyword>
<dbReference type="GO" id="GO:0042311">
    <property type="term" value="P:vasodilation"/>
    <property type="evidence" value="ECO:0007669"/>
    <property type="project" value="UniProtKB-KW"/>
</dbReference>
<organism evidence="13 14">
    <name type="scientific">Python bivittatus</name>
    <name type="common">Burmese python</name>
    <name type="synonym">Python molurus bivittatus</name>
    <dbReference type="NCBI Taxonomy" id="176946"/>
    <lineage>
        <taxon>Eukaryota</taxon>
        <taxon>Metazoa</taxon>
        <taxon>Chordata</taxon>
        <taxon>Craniata</taxon>
        <taxon>Vertebrata</taxon>
        <taxon>Euteleostomi</taxon>
        <taxon>Lepidosauria</taxon>
        <taxon>Squamata</taxon>
        <taxon>Bifurcata</taxon>
        <taxon>Unidentata</taxon>
        <taxon>Episquamata</taxon>
        <taxon>Toxicofera</taxon>
        <taxon>Serpentes</taxon>
        <taxon>Henophidia</taxon>
        <taxon>Pythonidae</taxon>
        <taxon>Python</taxon>
    </lineage>
</organism>
<proteinExistence type="predicted"/>
<evidence type="ECO:0000259" key="12">
    <source>
        <dbReference type="PROSITE" id="PS51647"/>
    </source>
</evidence>
<evidence type="ECO:0000256" key="1">
    <source>
        <dbReference type="ARBA" id="ARBA00004239"/>
    </source>
</evidence>
<evidence type="ECO:0000256" key="8">
    <source>
        <dbReference type="ARBA" id="ARBA00022858"/>
    </source>
</evidence>
<keyword evidence="3" id="KW-0964">Secreted</keyword>
<evidence type="ECO:0000313" key="14">
    <source>
        <dbReference type="RefSeq" id="XP_025032219.1"/>
    </source>
</evidence>
<dbReference type="InterPro" id="IPR000010">
    <property type="entry name" value="Cystatin_dom"/>
</dbReference>
<evidence type="ECO:0000256" key="11">
    <source>
        <dbReference type="SAM" id="MobiDB-lite"/>
    </source>
</evidence>
<keyword evidence="7" id="KW-0677">Repeat</keyword>
<sequence length="436" mass="48979">DSGNCTADIDINESQQFSSISQNCKIIPGQENVVQSHAKCLGCWHPIDSKSLELLPIVTYTIQQFNNQSKHSALFKVGEMIKAYRQVVNGWNYHLEYLIKETNCSKNEFPDLSPACSPLPGGQQGSCIVYAYVDNRHEKVHPEQECKLQVEEKVASLHMCPGCTIPIATDRQELEKPLEAAVESFNAKSKSDFYFKVVKVTNATTQIVSGIMYRFYFSLQKTNCSKADVEKPNEYCTAVEDGELLFCHGSVYVKPWKSLMIPQVTCTDQKPKFSFRAPPGFTPFRGASRTSTQIRTRAVEEFYPDPRGPHTHENRRGRGNAHGHRRGHGHGHKKPTESSSEEAKALPPVQTPSQLPTSKPFLKQEVTSRSPHKESVGFSDVSPTHGNPMDFLPFLDHLPDLPEPPKCPGSPWKPKRDPEPQDNLFKDFDLLDALKN</sequence>
<dbReference type="GeneID" id="112542793"/>
<dbReference type="InterPro" id="IPR046350">
    <property type="entry name" value="Cystatin_sf"/>
</dbReference>
<comment type="subcellular location">
    <subcellularLocation>
        <location evidence="1">Secreted</location>
        <location evidence="1">Extracellular space</location>
    </subcellularLocation>
</comment>
<feature type="compositionally biased region" description="Basic and acidic residues" evidence="11">
    <location>
        <begin position="307"/>
        <end position="316"/>
    </location>
</feature>
<feature type="domain" description="Cystatin kininogen-type" evidence="12">
    <location>
        <begin position="49"/>
        <end position="152"/>
    </location>
</feature>
<dbReference type="FunFam" id="3.10.450.10:FF:000002">
    <property type="entry name" value="Kininogen 1"/>
    <property type="match status" value="2"/>
</dbReference>
<dbReference type="PANTHER" id="PTHR13814">
    <property type="entry name" value="FETUIN"/>
    <property type="match status" value="1"/>
</dbReference>
<evidence type="ECO:0000256" key="5">
    <source>
        <dbReference type="ARBA" id="ARBA00022704"/>
    </source>
</evidence>
<keyword evidence="2" id="KW-0840">Vasodilator</keyword>
<dbReference type="Proteomes" id="UP000695026">
    <property type="component" value="Unplaced"/>
</dbReference>
<keyword evidence="10" id="KW-0325">Glycoprotein</keyword>
<keyword evidence="5" id="KW-0789">Thiol protease inhibitor</keyword>
<dbReference type="GO" id="GO:0007204">
    <property type="term" value="P:positive regulation of cytosolic calcium ion concentration"/>
    <property type="evidence" value="ECO:0007669"/>
    <property type="project" value="TreeGrafter"/>
</dbReference>
<feature type="compositionally biased region" description="Basic and acidic residues" evidence="11">
    <location>
        <begin position="414"/>
        <end position="428"/>
    </location>
</feature>
<evidence type="ECO:0000313" key="13">
    <source>
        <dbReference type="Proteomes" id="UP000695026"/>
    </source>
</evidence>
<dbReference type="PROSITE" id="PS51647">
    <property type="entry name" value="CYSTATIN_KININOGEN"/>
    <property type="match status" value="2"/>
</dbReference>
<dbReference type="PROSITE" id="PS00287">
    <property type="entry name" value="CYSTATIN"/>
    <property type="match status" value="1"/>
</dbReference>
<evidence type="ECO:0000256" key="6">
    <source>
        <dbReference type="ARBA" id="ARBA00022729"/>
    </source>
</evidence>
<name>A0A9F5JC41_PYTBI</name>
<feature type="non-terminal residue" evidence="14">
    <location>
        <position position="1"/>
    </location>
</feature>
<dbReference type="GO" id="GO:0004869">
    <property type="term" value="F:cysteine-type endopeptidase inhibitor activity"/>
    <property type="evidence" value="ECO:0007669"/>
    <property type="project" value="UniProtKB-KW"/>
</dbReference>
<dbReference type="GO" id="GO:0030195">
    <property type="term" value="P:negative regulation of blood coagulation"/>
    <property type="evidence" value="ECO:0007669"/>
    <property type="project" value="TreeGrafter"/>
</dbReference>
<evidence type="ECO:0000256" key="9">
    <source>
        <dbReference type="ARBA" id="ARBA00023157"/>
    </source>
</evidence>
<gene>
    <name evidence="14" type="primary">LOC112542793</name>
</gene>
<dbReference type="CDD" id="cd00042">
    <property type="entry name" value="CY"/>
    <property type="match status" value="2"/>
</dbReference>
<dbReference type="Gene3D" id="3.10.450.10">
    <property type="match status" value="2"/>
</dbReference>
<feature type="compositionally biased region" description="Basic residues" evidence="11">
    <location>
        <begin position="317"/>
        <end position="333"/>
    </location>
</feature>
<dbReference type="GO" id="GO:0072562">
    <property type="term" value="C:blood microparticle"/>
    <property type="evidence" value="ECO:0007669"/>
    <property type="project" value="TreeGrafter"/>
</dbReference>
<protein>
    <submittedName>
        <fullName evidence="14">Kininogen-1-like</fullName>
    </submittedName>
</protein>
<evidence type="ECO:0000256" key="4">
    <source>
        <dbReference type="ARBA" id="ARBA00022690"/>
    </source>
</evidence>
<dbReference type="RefSeq" id="XP_025032219.1">
    <property type="nucleotide sequence ID" value="XM_025176451.1"/>
</dbReference>
<keyword evidence="4" id="KW-0646">Protease inhibitor</keyword>
<evidence type="ECO:0000256" key="10">
    <source>
        <dbReference type="ARBA" id="ARBA00023180"/>
    </source>
</evidence>
<evidence type="ECO:0000256" key="3">
    <source>
        <dbReference type="ARBA" id="ARBA00022525"/>
    </source>
</evidence>
<evidence type="ECO:0000256" key="7">
    <source>
        <dbReference type="ARBA" id="ARBA00022737"/>
    </source>
</evidence>
<dbReference type="Pfam" id="PF00031">
    <property type="entry name" value="Cystatin"/>
    <property type="match status" value="2"/>
</dbReference>
<dbReference type="InterPro" id="IPR027358">
    <property type="entry name" value="Kininogen-type_cystatin_dom"/>
</dbReference>
<dbReference type="PANTHER" id="PTHR13814:SF12">
    <property type="entry name" value="KININOGEN-1"/>
    <property type="match status" value="1"/>
</dbReference>
<dbReference type="SUPFAM" id="SSF54403">
    <property type="entry name" value="Cystatin/monellin"/>
    <property type="match status" value="2"/>
</dbReference>
<dbReference type="KEGG" id="pbi:112542793"/>
<accession>A0A9F5JC41</accession>
<reference evidence="14" key="1">
    <citation type="submission" date="2025-08" db="UniProtKB">
        <authorList>
            <consortium name="RefSeq"/>
        </authorList>
    </citation>
    <scope>IDENTIFICATION</scope>
    <source>
        <tissue evidence="14">Liver</tissue>
    </source>
</reference>